<reference evidence="1" key="1">
    <citation type="submission" date="2021-06" db="EMBL/GenBank/DDBJ databases">
        <authorList>
            <person name="Hodson N. C."/>
            <person name="Mongue J. A."/>
            <person name="Jaron S. K."/>
        </authorList>
    </citation>
    <scope>NUCLEOTIDE SEQUENCE</scope>
</reference>
<dbReference type="AlphaFoldDB" id="A0A8J2LHA9"/>
<keyword evidence="2" id="KW-1185">Reference proteome</keyword>
<dbReference type="EMBL" id="CAJVCH010562899">
    <property type="protein sequence ID" value="CAG7831971.1"/>
    <property type="molecule type" value="Genomic_DNA"/>
</dbReference>
<evidence type="ECO:0000313" key="2">
    <source>
        <dbReference type="Proteomes" id="UP000708208"/>
    </source>
</evidence>
<gene>
    <name evidence="1" type="ORF">AFUS01_LOCUS41687</name>
</gene>
<comment type="caution">
    <text evidence="1">The sequence shown here is derived from an EMBL/GenBank/DDBJ whole genome shotgun (WGS) entry which is preliminary data.</text>
</comment>
<evidence type="ECO:0000313" key="1">
    <source>
        <dbReference type="EMBL" id="CAG7831971.1"/>
    </source>
</evidence>
<protein>
    <submittedName>
        <fullName evidence="1">Uncharacterized protein</fullName>
    </submittedName>
</protein>
<sequence>WIAIPGSIAGRYCGSKFPGSIASSTKPFQMFVSFNDEEIIGTNSVTNPLVGCPIGYDCMDQYGTPIRPGQGSPPNDPSAVLPCQTPAAEALGEFCALNPGLFDLIDSGNTGFCLQYVLTN</sequence>
<proteinExistence type="predicted"/>
<feature type="non-terminal residue" evidence="1">
    <location>
        <position position="120"/>
    </location>
</feature>
<name>A0A8J2LHA9_9HEXA</name>
<accession>A0A8J2LHA9</accession>
<organism evidence="1 2">
    <name type="scientific">Allacma fusca</name>
    <dbReference type="NCBI Taxonomy" id="39272"/>
    <lineage>
        <taxon>Eukaryota</taxon>
        <taxon>Metazoa</taxon>
        <taxon>Ecdysozoa</taxon>
        <taxon>Arthropoda</taxon>
        <taxon>Hexapoda</taxon>
        <taxon>Collembola</taxon>
        <taxon>Symphypleona</taxon>
        <taxon>Sminthuridae</taxon>
        <taxon>Allacma</taxon>
    </lineage>
</organism>
<dbReference type="Proteomes" id="UP000708208">
    <property type="component" value="Unassembled WGS sequence"/>
</dbReference>